<dbReference type="Pfam" id="PF00561">
    <property type="entry name" value="Abhydrolase_1"/>
    <property type="match status" value="1"/>
</dbReference>
<gene>
    <name evidence="3" type="ORF">BXP70_06310</name>
</gene>
<dbReference type="FunFam" id="3.40.50.1820:FF:000205">
    <property type="entry name" value="Non-haem bromoperoxidase BPO-A2"/>
    <property type="match status" value="1"/>
</dbReference>
<keyword evidence="3" id="KW-0378">Hydrolase</keyword>
<evidence type="ECO:0000259" key="2">
    <source>
        <dbReference type="Pfam" id="PF00561"/>
    </source>
</evidence>
<dbReference type="Proteomes" id="UP000194873">
    <property type="component" value="Unassembled WGS sequence"/>
</dbReference>
<dbReference type="PANTHER" id="PTHR43433:SF4">
    <property type="entry name" value="NON-HEME CHLOROPEROXIDASE-RELATED"/>
    <property type="match status" value="1"/>
</dbReference>
<organism evidence="3 4">
    <name type="scientific">Hymenobacter crusticola</name>
    <dbReference type="NCBI Taxonomy" id="1770526"/>
    <lineage>
        <taxon>Bacteria</taxon>
        <taxon>Pseudomonadati</taxon>
        <taxon>Bacteroidota</taxon>
        <taxon>Cytophagia</taxon>
        <taxon>Cytophagales</taxon>
        <taxon>Hymenobacteraceae</taxon>
        <taxon>Hymenobacter</taxon>
    </lineage>
</organism>
<reference evidence="3 4" key="1">
    <citation type="submission" date="2017-01" db="EMBL/GenBank/DDBJ databases">
        <title>A new Hymenobacter.</title>
        <authorList>
            <person name="Liang Y."/>
            <person name="Feng F."/>
        </authorList>
    </citation>
    <scope>NUCLEOTIDE SEQUENCE [LARGE SCALE GENOMIC DNA]</scope>
    <source>
        <strain evidence="3">MIMBbqt21</strain>
    </source>
</reference>
<dbReference type="PRINTS" id="PR00412">
    <property type="entry name" value="EPOXHYDRLASE"/>
</dbReference>
<protein>
    <submittedName>
        <fullName evidence="3">Alpha/beta hydrolase</fullName>
    </submittedName>
</protein>
<comment type="caution">
    <text evidence="3">The sequence shown here is derived from an EMBL/GenBank/DDBJ whole genome shotgun (WGS) entry which is preliminary data.</text>
</comment>
<dbReference type="Gene3D" id="3.40.50.1820">
    <property type="entry name" value="alpha/beta hydrolase"/>
    <property type="match status" value="1"/>
</dbReference>
<evidence type="ECO:0000313" key="3">
    <source>
        <dbReference type="EMBL" id="OUJ75614.1"/>
    </source>
</evidence>
<dbReference type="GO" id="GO:0016787">
    <property type="term" value="F:hydrolase activity"/>
    <property type="evidence" value="ECO:0007669"/>
    <property type="project" value="UniProtKB-KW"/>
</dbReference>
<sequence length="289" mass="31653">MNFIKAGTDSQGHPVELFYQDLGQGSPVVLIHGWPLDSQSWEHQLLELPQHGLRVIAYDRRGFGKSSKPWDGYDYDTFASDLKAVLDELDLQDVTLVGFSMGGGEIARYMSRYNGARVSKVAFVSAVTPFMLKTDDNPSGVDKSVFDEMIEGVKKDRADFLTSFGKQFFGVGLLDHSVSQATLDWMQSIALQATPKATLDCIYAFASTDFRQDLASVKVPALIIHGTSDKIVPIESGGEQTAQLLPQAQYLEYDGAPHGLNVTEKDRLNQDLLAFVGQPASTTTASSAY</sequence>
<dbReference type="PANTHER" id="PTHR43433">
    <property type="entry name" value="HYDROLASE, ALPHA/BETA FOLD FAMILY PROTEIN"/>
    <property type="match status" value="1"/>
</dbReference>
<comment type="similarity">
    <text evidence="1">Belongs to the AB hydrolase superfamily. Bacterial non-heme haloperoxidase / perhydrolase family.</text>
</comment>
<name>A0A243WKH3_9BACT</name>
<evidence type="ECO:0000256" key="1">
    <source>
        <dbReference type="ARBA" id="ARBA00038128"/>
    </source>
</evidence>
<dbReference type="PRINTS" id="PR00111">
    <property type="entry name" value="ABHYDROLASE"/>
</dbReference>
<proteinExistence type="inferred from homology"/>
<dbReference type="InterPro" id="IPR000639">
    <property type="entry name" value="Epox_hydrolase-like"/>
</dbReference>
<evidence type="ECO:0000313" key="4">
    <source>
        <dbReference type="Proteomes" id="UP000194873"/>
    </source>
</evidence>
<dbReference type="OrthoDB" id="9780932at2"/>
<accession>A0A243WKH3</accession>
<keyword evidence="4" id="KW-1185">Reference proteome</keyword>
<dbReference type="InterPro" id="IPR029058">
    <property type="entry name" value="AB_hydrolase_fold"/>
</dbReference>
<feature type="domain" description="AB hydrolase-1" evidence="2">
    <location>
        <begin position="27"/>
        <end position="262"/>
    </location>
</feature>
<dbReference type="AlphaFoldDB" id="A0A243WKH3"/>
<dbReference type="RefSeq" id="WP_086593160.1">
    <property type="nucleotide sequence ID" value="NZ_MTSE01000002.1"/>
</dbReference>
<dbReference type="EMBL" id="MTSE01000002">
    <property type="protein sequence ID" value="OUJ75614.1"/>
    <property type="molecule type" value="Genomic_DNA"/>
</dbReference>
<dbReference type="SUPFAM" id="SSF53474">
    <property type="entry name" value="alpha/beta-Hydrolases"/>
    <property type="match status" value="1"/>
</dbReference>
<dbReference type="InterPro" id="IPR000073">
    <property type="entry name" value="AB_hydrolase_1"/>
</dbReference>
<dbReference type="InterPro" id="IPR050471">
    <property type="entry name" value="AB_hydrolase"/>
</dbReference>